<comment type="caution">
    <text evidence="2">The sequence shown here is derived from an EMBL/GenBank/DDBJ whole genome shotgun (WGS) entry which is preliminary data.</text>
</comment>
<dbReference type="InterPro" id="IPR021315">
    <property type="entry name" value="Gap/Sap"/>
</dbReference>
<gene>
    <name evidence="2" type="ORF">B5M45_05320</name>
</gene>
<sequence length="228" mass="24590">MWITLLLMAVAMSVEPFRIGMTVLMLNRPRPVLQLSAFLCGGFAMGMTVGLAVVFGLQRRLLDSSHLTLPKLQILIGAMALLVAVVLGAQVWWRGKVGKRREADRLDLREQHGLGKFSRRLLHGRSLWLAGAAGLGIALPSVDYLAALAAIVASGTAAMTRLGALVMFHVVAFALVEIPLLAYLMAPRQTRAGMVALQIWIRSRRRVEVAGALAAAGCLLVFVGTRSL</sequence>
<dbReference type="AlphaFoldDB" id="A0A1X0YDS8"/>
<keyword evidence="1" id="KW-0812">Transmembrane</keyword>
<keyword evidence="1" id="KW-1133">Transmembrane helix</keyword>
<evidence type="ECO:0008006" key="4">
    <source>
        <dbReference type="Google" id="ProtNLM"/>
    </source>
</evidence>
<dbReference type="EMBL" id="MZZM01000009">
    <property type="protein sequence ID" value="ORJ63277.1"/>
    <property type="molecule type" value="Genomic_DNA"/>
</dbReference>
<dbReference type="RefSeq" id="WP_084948765.1">
    <property type="nucleotide sequence ID" value="NZ_MZZM01000009.1"/>
</dbReference>
<feature type="transmembrane region" description="Helical" evidence="1">
    <location>
        <begin position="164"/>
        <end position="186"/>
    </location>
</feature>
<evidence type="ECO:0000256" key="1">
    <source>
        <dbReference type="SAM" id="Phobius"/>
    </source>
</evidence>
<keyword evidence="3" id="KW-1185">Reference proteome</keyword>
<name>A0A1X0YDS8_MYCSI</name>
<proteinExistence type="predicted"/>
<keyword evidence="1" id="KW-0472">Membrane</keyword>
<evidence type="ECO:0000313" key="3">
    <source>
        <dbReference type="Proteomes" id="UP000193040"/>
    </source>
</evidence>
<feature type="transmembrane region" description="Helical" evidence="1">
    <location>
        <begin position="72"/>
        <end position="93"/>
    </location>
</feature>
<dbReference type="Pfam" id="PF11139">
    <property type="entry name" value="SfLAP"/>
    <property type="match status" value="1"/>
</dbReference>
<accession>A0A1X0YDS8</accession>
<feature type="transmembrane region" description="Helical" evidence="1">
    <location>
        <begin position="127"/>
        <end position="152"/>
    </location>
</feature>
<protein>
    <recommendedName>
        <fullName evidence="4">GAP family protein</fullName>
    </recommendedName>
</protein>
<evidence type="ECO:0000313" key="2">
    <source>
        <dbReference type="EMBL" id="ORJ63277.1"/>
    </source>
</evidence>
<feature type="transmembrane region" description="Helical" evidence="1">
    <location>
        <begin position="207"/>
        <end position="225"/>
    </location>
</feature>
<organism evidence="2 3">
    <name type="scientific">Mycobacterium simiae</name>
    <name type="common">Mycobacterium habana</name>
    <dbReference type="NCBI Taxonomy" id="1784"/>
    <lineage>
        <taxon>Bacteria</taxon>
        <taxon>Bacillati</taxon>
        <taxon>Actinomycetota</taxon>
        <taxon>Actinomycetes</taxon>
        <taxon>Mycobacteriales</taxon>
        <taxon>Mycobacteriaceae</taxon>
        <taxon>Mycobacterium</taxon>
        <taxon>Mycobacterium simiae complex</taxon>
    </lineage>
</organism>
<feature type="transmembrane region" description="Helical" evidence="1">
    <location>
        <begin position="38"/>
        <end position="57"/>
    </location>
</feature>
<reference evidence="2 3" key="1">
    <citation type="submission" date="2017-03" db="EMBL/GenBank/DDBJ databases">
        <title>Genomic insights into Mycobacterium simiae human colonization.</title>
        <authorList>
            <person name="Steffani J.L."/>
            <person name="Brunck M.E."/>
            <person name="Cruz E."/>
            <person name="Montiel R."/>
            <person name="Barona F."/>
        </authorList>
    </citation>
    <scope>NUCLEOTIDE SEQUENCE [LARGE SCALE GENOMIC DNA]</scope>
    <source>
        <strain evidence="2 3">MsiGto</strain>
    </source>
</reference>
<dbReference type="Proteomes" id="UP000193040">
    <property type="component" value="Unassembled WGS sequence"/>
</dbReference>